<organism evidence="1 2">
    <name type="scientific">Thiothrix lacustris</name>
    <dbReference type="NCBI Taxonomy" id="525917"/>
    <lineage>
        <taxon>Bacteria</taxon>
        <taxon>Pseudomonadati</taxon>
        <taxon>Pseudomonadota</taxon>
        <taxon>Gammaproteobacteria</taxon>
        <taxon>Thiotrichales</taxon>
        <taxon>Thiotrichaceae</taxon>
        <taxon>Thiothrix</taxon>
    </lineage>
</organism>
<dbReference type="Pfam" id="PF09481">
    <property type="entry name" value="CRISPR_Cse1"/>
    <property type="match status" value="1"/>
</dbReference>
<proteinExistence type="predicted"/>
<evidence type="ECO:0000313" key="1">
    <source>
        <dbReference type="EMBL" id="OQX04520.1"/>
    </source>
</evidence>
<sequence>MNLLTDSWIPVRPHTIGGAKRISLPALLCGSERWELALPRDDMELAALQLLISLVQVLLPPADKKQWAERVARPLSVEVVNAATKDYQEWFQLDHPEYPFMQVKKVAAKDPTPMDKLLAGLNSSTNSRFVNEPDLAKGLCFGCVAVALYNLANNAPSFGGGFKYGIRGSCPVSTFAQGTDLRSTIWLNVLSQESLDEYIPDWKAQAAQPPTWVEPIKEKATIPAHSIGFLRGLLWQPGHTVLSPPEKSGQCSCCGHEVDKLFTSFNKAKFNYTIEGLWEHPHSPQVLTLKQGNTETRYVSFTQPIPAWTQLSRYVVKREVGKGEQGQKPAMVIQQLQKYLQNHAGKFELLVGGYRNNQAAIIERRHEVLTLSQGWETHAKDVHELVAHGLKYKTALRKVLFVCSEGIKEKDRKLKGTGLKLQEVGETQFYRRSEHLMTKALADIAFSNTLPTFVMLDKGLKKICEAVFTELTTPYEHDPELFRTLAITRRSLQKHIREIRINPPQEDAA</sequence>
<accession>A0A1Y1QFU2</accession>
<reference evidence="1 2" key="1">
    <citation type="submission" date="2017-01" db="EMBL/GenBank/DDBJ databases">
        <title>Novel large sulfur bacteria in the metagenomes of groundwater-fed chemosynthetic microbial mats in the Lake Huron basin.</title>
        <authorList>
            <person name="Sharrar A.M."/>
            <person name="Flood B.E."/>
            <person name="Bailey J.V."/>
            <person name="Jones D.S."/>
            <person name="Biddanda B."/>
            <person name="Ruberg S.A."/>
            <person name="Marcus D.N."/>
            <person name="Dick G.J."/>
        </authorList>
    </citation>
    <scope>NUCLEOTIDE SEQUENCE [LARGE SCALE GENOMIC DNA]</scope>
    <source>
        <strain evidence="1">A8</strain>
    </source>
</reference>
<dbReference type="EMBL" id="MTEJ01000333">
    <property type="protein sequence ID" value="OQX04520.1"/>
    <property type="molecule type" value="Genomic_DNA"/>
</dbReference>
<name>A0A1Y1QFU2_9GAMM</name>
<protein>
    <submittedName>
        <fullName evidence="1">Type I-E CRISPR-associated protein Cse1/CasA</fullName>
    </submittedName>
</protein>
<dbReference type="InterPro" id="IPR013381">
    <property type="entry name" value="CRISPR-assoc_prot_Cse1"/>
</dbReference>
<evidence type="ECO:0000313" key="2">
    <source>
        <dbReference type="Proteomes" id="UP000192491"/>
    </source>
</evidence>
<dbReference type="NCBIfam" id="TIGR02547">
    <property type="entry name" value="casA_cse1"/>
    <property type="match status" value="1"/>
</dbReference>
<dbReference type="Proteomes" id="UP000192491">
    <property type="component" value="Unassembled WGS sequence"/>
</dbReference>
<dbReference type="AlphaFoldDB" id="A0A1Y1QFU2"/>
<dbReference type="NCBIfam" id="NF007247">
    <property type="entry name" value="PRK09693.1"/>
    <property type="match status" value="1"/>
</dbReference>
<gene>
    <name evidence="1" type="ORF">BWK73_35975</name>
</gene>
<comment type="caution">
    <text evidence="1">The sequence shown here is derived from an EMBL/GenBank/DDBJ whole genome shotgun (WGS) entry which is preliminary data.</text>
</comment>